<gene>
    <name evidence="1" type="ORF">KSP39_PZI022282</name>
</gene>
<comment type="caution">
    <text evidence="1">The sequence shown here is derived from an EMBL/GenBank/DDBJ whole genome shotgun (WGS) entry which is preliminary data.</text>
</comment>
<protein>
    <submittedName>
        <fullName evidence="1">Uncharacterized protein</fullName>
    </submittedName>
</protein>
<organism evidence="1 2">
    <name type="scientific">Platanthera zijinensis</name>
    <dbReference type="NCBI Taxonomy" id="2320716"/>
    <lineage>
        <taxon>Eukaryota</taxon>
        <taxon>Viridiplantae</taxon>
        <taxon>Streptophyta</taxon>
        <taxon>Embryophyta</taxon>
        <taxon>Tracheophyta</taxon>
        <taxon>Spermatophyta</taxon>
        <taxon>Magnoliopsida</taxon>
        <taxon>Liliopsida</taxon>
        <taxon>Asparagales</taxon>
        <taxon>Orchidaceae</taxon>
        <taxon>Orchidoideae</taxon>
        <taxon>Orchideae</taxon>
        <taxon>Orchidinae</taxon>
        <taxon>Platanthera</taxon>
    </lineage>
</organism>
<dbReference type="AlphaFoldDB" id="A0AAP0FUP8"/>
<evidence type="ECO:0000313" key="2">
    <source>
        <dbReference type="Proteomes" id="UP001418222"/>
    </source>
</evidence>
<sequence>MWWLWWRSLEKPCGRRRLILVKEEAYIYGVKTIQVSYNNGHEIYLYLINCISKKSSGYMNGKMAKKESICANK</sequence>
<evidence type="ECO:0000313" key="1">
    <source>
        <dbReference type="EMBL" id="KAK8916574.1"/>
    </source>
</evidence>
<keyword evidence="2" id="KW-1185">Reference proteome</keyword>
<dbReference type="Proteomes" id="UP001418222">
    <property type="component" value="Unassembled WGS sequence"/>
</dbReference>
<accession>A0AAP0FUP8</accession>
<name>A0AAP0FUP8_9ASPA</name>
<reference evidence="1 2" key="1">
    <citation type="journal article" date="2022" name="Nat. Plants">
        <title>Genomes of leafy and leafless Platanthera orchids illuminate the evolution of mycoheterotrophy.</title>
        <authorList>
            <person name="Li M.H."/>
            <person name="Liu K.W."/>
            <person name="Li Z."/>
            <person name="Lu H.C."/>
            <person name="Ye Q.L."/>
            <person name="Zhang D."/>
            <person name="Wang J.Y."/>
            <person name="Li Y.F."/>
            <person name="Zhong Z.M."/>
            <person name="Liu X."/>
            <person name="Yu X."/>
            <person name="Liu D.K."/>
            <person name="Tu X.D."/>
            <person name="Liu B."/>
            <person name="Hao Y."/>
            <person name="Liao X.Y."/>
            <person name="Jiang Y.T."/>
            <person name="Sun W.H."/>
            <person name="Chen J."/>
            <person name="Chen Y.Q."/>
            <person name="Ai Y."/>
            <person name="Zhai J.W."/>
            <person name="Wu S.S."/>
            <person name="Zhou Z."/>
            <person name="Hsiao Y.Y."/>
            <person name="Wu W.L."/>
            <person name="Chen Y.Y."/>
            <person name="Lin Y.F."/>
            <person name="Hsu J.L."/>
            <person name="Li C.Y."/>
            <person name="Wang Z.W."/>
            <person name="Zhao X."/>
            <person name="Zhong W.Y."/>
            <person name="Ma X.K."/>
            <person name="Ma L."/>
            <person name="Huang J."/>
            <person name="Chen G.Z."/>
            <person name="Huang M.Z."/>
            <person name="Huang L."/>
            <person name="Peng D.H."/>
            <person name="Luo Y.B."/>
            <person name="Zou S.Q."/>
            <person name="Chen S.P."/>
            <person name="Lan S."/>
            <person name="Tsai W.C."/>
            <person name="Van de Peer Y."/>
            <person name="Liu Z.J."/>
        </authorList>
    </citation>
    <scope>NUCLEOTIDE SEQUENCE [LARGE SCALE GENOMIC DNA]</scope>
    <source>
        <strain evidence="1">Lor287</strain>
    </source>
</reference>
<dbReference type="EMBL" id="JBBWWQ010000020">
    <property type="protein sequence ID" value="KAK8916574.1"/>
    <property type="molecule type" value="Genomic_DNA"/>
</dbReference>
<proteinExistence type="predicted"/>